<reference evidence="3 5" key="2">
    <citation type="journal article" date="2016" name="Appl. Microbiol. Biotechnol.">
        <title>Exploiting the genome sequence of Streptomyces nodosus for enhanced antibiotic production.</title>
        <authorList>
            <person name="Sweeney P."/>
            <person name="Murphy C.D."/>
            <person name="Caffrey P."/>
        </authorList>
    </citation>
    <scope>NUCLEOTIDE SEQUENCE [LARGE SCALE GENOMIC DNA]</scope>
    <source>
        <strain evidence="3 5">ATCC 14899</strain>
    </source>
</reference>
<name>A0A0B5DKJ1_9ACTN</name>
<dbReference type="RefSeq" id="WP_043447188.1">
    <property type="nucleotide sequence ID" value="NZ_CP009313.1"/>
</dbReference>
<dbReference type="KEGG" id="snq:CP978_33080"/>
<dbReference type="SMART" id="SM00829">
    <property type="entry name" value="PKS_ER"/>
    <property type="match status" value="1"/>
</dbReference>
<dbReference type="STRING" id="40318.SNOD_32840"/>
<evidence type="ECO:0000313" key="6">
    <source>
        <dbReference type="Proteomes" id="UP000325763"/>
    </source>
</evidence>
<dbReference type="EMBL" id="CP023747">
    <property type="protein sequence ID" value="QEV42737.1"/>
    <property type="molecule type" value="Genomic_DNA"/>
</dbReference>
<dbReference type="PANTHER" id="PTHR44154">
    <property type="entry name" value="QUINONE OXIDOREDUCTASE"/>
    <property type="match status" value="1"/>
</dbReference>
<dbReference type="Proteomes" id="UP000031526">
    <property type="component" value="Chromosome"/>
</dbReference>
<dbReference type="Proteomes" id="UP000325763">
    <property type="component" value="Chromosome"/>
</dbReference>
<dbReference type="Gene3D" id="3.90.180.10">
    <property type="entry name" value="Medium-chain alcohol dehydrogenases, catalytic domain"/>
    <property type="match status" value="1"/>
</dbReference>
<dbReference type="InterPro" id="IPR013149">
    <property type="entry name" value="ADH-like_C"/>
</dbReference>
<dbReference type="InterPro" id="IPR011032">
    <property type="entry name" value="GroES-like_sf"/>
</dbReference>
<evidence type="ECO:0000313" key="4">
    <source>
        <dbReference type="EMBL" id="QEV42737.1"/>
    </source>
</evidence>
<dbReference type="OrthoDB" id="3613651at2"/>
<sequence>MRALRFDHFGDPHVLSLAELPDPSAREGEAVIAVKAASVNPSDLKNVAGQMEGTVLPRVPGRDFSGVVIDGPGDWIGAEVWGTGGDIGFTRDGSHAELLSLPVAALVRKPERLSFEEAAVSGVNFVTAWLGTVETAQLAPGETLAVVGVSGGVGGAVAQTAHGLGARVIGLDRAQPADGTPAASVIDGFVELGGDPRGIGEQVRELTRGKGADVVFDTVGGVTTPTALASLAHRGRLVVISAVGTRTVEIDLLDLYHNETRILGCDSRRLDVVQSDARLGRLAPYFESGQFRPPAVAQRHGLDSGKDAYLAVANRARGRVVIGP</sequence>
<feature type="domain" description="Enoyl reductase (ER)" evidence="2">
    <location>
        <begin position="10"/>
        <end position="322"/>
    </location>
</feature>
<protein>
    <submittedName>
        <fullName evidence="3 4">Alcohol dehydrogenase</fullName>
    </submittedName>
</protein>
<dbReference type="Gene3D" id="3.40.50.720">
    <property type="entry name" value="NAD(P)-binding Rossmann-like Domain"/>
    <property type="match status" value="1"/>
</dbReference>
<keyword evidence="5" id="KW-1185">Reference proteome</keyword>
<evidence type="ECO:0000259" key="2">
    <source>
        <dbReference type="SMART" id="SM00829"/>
    </source>
</evidence>
<keyword evidence="1" id="KW-0521">NADP</keyword>
<evidence type="ECO:0000256" key="1">
    <source>
        <dbReference type="ARBA" id="ARBA00022857"/>
    </source>
</evidence>
<evidence type="ECO:0000313" key="5">
    <source>
        <dbReference type="Proteomes" id="UP000031526"/>
    </source>
</evidence>
<dbReference type="AlphaFoldDB" id="A0A0B5DKJ1"/>
<dbReference type="PANTHER" id="PTHR44154:SF1">
    <property type="entry name" value="QUINONE OXIDOREDUCTASE"/>
    <property type="match status" value="1"/>
</dbReference>
<dbReference type="SUPFAM" id="SSF50129">
    <property type="entry name" value="GroES-like"/>
    <property type="match status" value="1"/>
</dbReference>
<gene>
    <name evidence="4" type="ORF">CP978_33080</name>
    <name evidence="3" type="ORF">SNOD_32840</name>
</gene>
<dbReference type="InterPro" id="IPR036291">
    <property type="entry name" value="NAD(P)-bd_dom_sf"/>
</dbReference>
<dbReference type="EMBL" id="CP009313">
    <property type="protein sequence ID" value="AJE44243.1"/>
    <property type="molecule type" value="Genomic_DNA"/>
</dbReference>
<reference evidence="5" key="1">
    <citation type="submission" date="2014-09" db="EMBL/GenBank/DDBJ databases">
        <title>Sequence of the Streptomyces nodosus genome.</title>
        <authorList>
            <person name="Sweeney P."/>
            <person name="Stephens N."/>
            <person name="Murphy C."/>
            <person name="Caffrey P."/>
        </authorList>
    </citation>
    <scope>NUCLEOTIDE SEQUENCE [LARGE SCALE GENOMIC DNA]</scope>
    <source>
        <strain evidence="5">ATCC 14899</strain>
    </source>
</reference>
<dbReference type="GO" id="GO:0016491">
    <property type="term" value="F:oxidoreductase activity"/>
    <property type="evidence" value="ECO:0007669"/>
    <property type="project" value="InterPro"/>
</dbReference>
<proteinExistence type="predicted"/>
<dbReference type="Pfam" id="PF00107">
    <property type="entry name" value="ADH_zinc_N"/>
    <property type="match status" value="1"/>
</dbReference>
<dbReference type="SUPFAM" id="SSF51735">
    <property type="entry name" value="NAD(P)-binding Rossmann-fold domains"/>
    <property type="match status" value="1"/>
</dbReference>
<reference evidence="4 6" key="3">
    <citation type="submission" date="2017-09" db="EMBL/GenBank/DDBJ databases">
        <title>Streptomyces genome completion.</title>
        <authorList>
            <person name="Lee N."/>
            <person name="Cho B.-K."/>
        </authorList>
    </citation>
    <scope>NUCLEOTIDE SEQUENCE [LARGE SCALE GENOMIC DNA]</scope>
    <source>
        <strain evidence="4 6">ATCC 14899</strain>
    </source>
</reference>
<organism evidence="3 5">
    <name type="scientific">Streptomyces nodosus</name>
    <dbReference type="NCBI Taxonomy" id="40318"/>
    <lineage>
        <taxon>Bacteria</taxon>
        <taxon>Bacillati</taxon>
        <taxon>Actinomycetota</taxon>
        <taxon>Actinomycetes</taxon>
        <taxon>Kitasatosporales</taxon>
        <taxon>Streptomycetaceae</taxon>
        <taxon>Streptomyces</taxon>
    </lineage>
</organism>
<evidence type="ECO:0000313" key="3">
    <source>
        <dbReference type="EMBL" id="AJE44243.1"/>
    </source>
</evidence>
<dbReference type="InterPro" id="IPR020843">
    <property type="entry name" value="ER"/>
</dbReference>
<dbReference type="HOGENOM" id="CLU_026673_3_1_11"/>
<accession>A0A0B5DKJ1</accession>
<dbReference type="Pfam" id="PF08240">
    <property type="entry name" value="ADH_N"/>
    <property type="match status" value="1"/>
</dbReference>
<dbReference type="InterPro" id="IPR013154">
    <property type="entry name" value="ADH-like_N"/>
</dbReference>
<dbReference type="InterPro" id="IPR051603">
    <property type="entry name" value="Zinc-ADH_QOR/CCCR"/>
</dbReference>